<dbReference type="EMBL" id="LAZR01003265">
    <property type="protein sequence ID" value="KKN20186.1"/>
    <property type="molecule type" value="Genomic_DNA"/>
</dbReference>
<reference evidence="1" key="1">
    <citation type="journal article" date="2015" name="Nature">
        <title>Complex archaea that bridge the gap between prokaryotes and eukaryotes.</title>
        <authorList>
            <person name="Spang A."/>
            <person name="Saw J.H."/>
            <person name="Jorgensen S.L."/>
            <person name="Zaremba-Niedzwiedzka K."/>
            <person name="Martijn J."/>
            <person name="Lind A.E."/>
            <person name="van Eijk R."/>
            <person name="Schleper C."/>
            <person name="Guy L."/>
            <person name="Ettema T.J."/>
        </authorList>
    </citation>
    <scope>NUCLEOTIDE SEQUENCE</scope>
</reference>
<evidence type="ECO:0000313" key="1">
    <source>
        <dbReference type="EMBL" id="KKN20186.1"/>
    </source>
</evidence>
<organism evidence="1">
    <name type="scientific">marine sediment metagenome</name>
    <dbReference type="NCBI Taxonomy" id="412755"/>
    <lineage>
        <taxon>unclassified sequences</taxon>
        <taxon>metagenomes</taxon>
        <taxon>ecological metagenomes</taxon>
    </lineage>
</organism>
<accession>A0A0F9R4G6</accession>
<gene>
    <name evidence="1" type="ORF">LCGC14_0938120</name>
</gene>
<proteinExistence type="predicted"/>
<name>A0A0F9R4G6_9ZZZZ</name>
<comment type="caution">
    <text evidence="1">The sequence shown here is derived from an EMBL/GenBank/DDBJ whole genome shotgun (WGS) entry which is preliminary data.</text>
</comment>
<protein>
    <submittedName>
        <fullName evidence="1">Uncharacterized protein</fullName>
    </submittedName>
</protein>
<dbReference type="AlphaFoldDB" id="A0A0F9R4G6"/>
<sequence>MKCTMCNGTKKLDDGNYAYMTYHNRFTKCGLCKGKGWITRKQAMRYAQEFIKEEEKR</sequence>